<reference evidence="2 3" key="1">
    <citation type="submission" date="2020-07" db="EMBL/GenBank/DDBJ databases">
        <title>Comparative genomics of pyrophilous fungi reveals a link between fire events and developmental genes.</title>
        <authorList>
            <consortium name="DOE Joint Genome Institute"/>
            <person name="Steindorff A.S."/>
            <person name="Carver A."/>
            <person name="Calhoun S."/>
            <person name="Stillman K."/>
            <person name="Liu H."/>
            <person name="Lipzen A."/>
            <person name="Pangilinan J."/>
            <person name="Labutti K."/>
            <person name="Bruns T.D."/>
            <person name="Grigoriev I.V."/>
        </authorList>
    </citation>
    <scope>NUCLEOTIDE SEQUENCE [LARGE SCALE GENOMIC DNA]</scope>
    <source>
        <strain evidence="2 3">CBS 144469</strain>
    </source>
</reference>
<sequence>MSGHESPNIYHLLDSNVPPKPLEIPIVESRILDLVHRISELRKLEGELERHRAILSPVRRIPREVLGHIFTFLQPFEYGEKVRTAEGRKELVGLSLVCKLWHDTTLYTHELWTGLKIKPRHTIETLQPVEAWFSHTGSLRRRLQYDGWHLDDFDAFYRPPPLI</sequence>
<proteinExistence type="predicted"/>
<dbReference type="Gene3D" id="1.20.1280.50">
    <property type="match status" value="1"/>
</dbReference>
<evidence type="ECO:0000259" key="1">
    <source>
        <dbReference type="Pfam" id="PF12937"/>
    </source>
</evidence>
<dbReference type="SUPFAM" id="SSF81383">
    <property type="entry name" value="F-box domain"/>
    <property type="match status" value="1"/>
</dbReference>
<dbReference type="EMBL" id="JACGCI010000081">
    <property type="protein sequence ID" value="KAF6747474.1"/>
    <property type="molecule type" value="Genomic_DNA"/>
</dbReference>
<protein>
    <recommendedName>
        <fullName evidence="1">F-box domain-containing protein</fullName>
    </recommendedName>
</protein>
<name>A0A8H6HI47_9AGAR</name>
<comment type="caution">
    <text evidence="2">The sequence shown here is derived from an EMBL/GenBank/DDBJ whole genome shotgun (WGS) entry which is preliminary data.</text>
</comment>
<keyword evidence="3" id="KW-1185">Reference proteome</keyword>
<evidence type="ECO:0000313" key="2">
    <source>
        <dbReference type="EMBL" id="KAF6747474.1"/>
    </source>
</evidence>
<organism evidence="2 3">
    <name type="scientific">Ephemerocybe angulata</name>
    <dbReference type="NCBI Taxonomy" id="980116"/>
    <lineage>
        <taxon>Eukaryota</taxon>
        <taxon>Fungi</taxon>
        <taxon>Dikarya</taxon>
        <taxon>Basidiomycota</taxon>
        <taxon>Agaricomycotina</taxon>
        <taxon>Agaricomycetes</taxon>
        <taxon>Agaricomycetidae</taxon>
        <taxon>Agaricales</taxon>
        <taxon>Agaricineae</taxon>
        <taxon>Psathyrellaceae</taxon>
        <taxon>Ephemerocybe</taxon>
    </lineage>
</organism>
<dbReference type="Proteomes" id="UP000521943">
    <property type="component" value="Unassembled WGS sequence"/>
</dbReference>
<dbReference type="AlphaFoldDB" id="A0A8H6HI47"/>
<dbReference type="InterPro" id="IPR036047">
    <property type="entry name" value="F-box-like_dom_sf"/>
</dbReference>
<dbReference type="Pfam" id="PF12937">
    <property type="entry name" value="F-box-like"/>
    <property type="match status" value="1"/>
</dbReference>
<evidence type="ECO:0000313" key="3">
    <source>
        <dbReference type="Proteomes" id="UP000521943"/>
    </source>
</evidence>
<gene>
    <name evidence="2" type="ORF">DFP72DRAFT_1149349</name>
</gene>
<feature type="domain" description="F-box" evidence="1">
    <location>
        <begin position="60"/>
        <end position="115"/>
    </location>
</feature>
<dbReference type="InterPro" id="IPR001810">
    <property type="entry name" value="F-box_dom"/>
</dbReference>
<dbReference type="OrthoDB" id="3269400at2759"/>
<accession>A0A8H6HI47</accession>